<evidence type="ECO:0000256" key="1">
    <source>
        <dbReference type="ARBA" id="ARBA00011926"/>
    </source>
</evidence>
<dbReference type="InterPro" id="IPR012340">
    <property type="entry name" value="NA-bd_OB-fold"/>
</dbReference>
<dbReference type="GO" id="GO:0005524">
    <property type="term" value="F:ATP binding"/>
    <property type="evidence" value="ECO:0007669"/>
    <property type="project" value="InterPro"/>
</dbReference>
<dbReference type="Gene3D" id="2.40.50.140">
    <property type="entry name" value="Nucleic acid-binding proteins"/>
    <property type="match status" value="1"/>
</dbReference>
<dbReference type="InterPro" id="IPR039753">
    <property type="entry name" value="RG7MT1"/>
</dbReference>
<dbReference type="InterPro" id="IPR004971">
    <property type="entry name" value="mRNA_G-N7_MeTrfase_dom"/>
</dbReference>
<accession>A0A6C0DDB1</accession>
<dbReference type="GO" id="GO:0003723">
    <property type="term" value="F:RNA binding"/>
    <property type="evidence" value="ECO:0007669"/>
    <property type="project" value="UniProtKB-KW"/>
</dbReference>
<evidence type="ECO:0000256" key="4">
    <source>
        <dbReference type="ARBA" id="ARBA00022691"/>
    </source>
</evidence>
<evidence type="ECO:0000256" key="2">
    <source>
        <dbReference type="ARBA" id="ARBA00022603"/>
    </source>
</evidence>
<evidence type="ECO:0000259" key="6">
    <source>
        <dbReference type="PROSITE" id="PS51562"/>
    </source>
</evidence>
<dbReference type="SUPFAM" id="SSF53335">
    <property type="entry name" value="S-adenosyl-L-methionine-dependent methyltransferases"/>
    <property type="match status" value="1"/>
</dbReference>
<keyword evidence="2" id="KW-0489">Methyltransferase</keyword>
<dbReference type="PANTHER" id="PTHR12189:SF2">
    <property type="entry name" value="MRNA CAP GUANINE-N7 METHYLTRANSFERASE"/>
    <property type="match status" value="1"/>
</dbReference>
<dbReference type="Gene3D" id="3.30.470.30">
    <property type="entry name" value="DNA ligase/mRNA capping enzyme"/>
    <property type="match status" value="1"/>
</dbReference>
<keyword evidence="5" id="KW-0694">RNA-binding</keyword>
<evidence type="ECO:0000313" key="7">
    <source>
        <dbReference type="EMBL" id="QHT14330.1"/>
    </source>
</evidence>
<proteinExistence type="predicted"/>
<dbReference type="InterPro" id="IPR029063">
    <property type="entry name" value="SAM-dependent_MTases_sf"/>
</dbReference>
<feature type="domain" description="MRNA cap 0 methyltransferase" evidence="6">
    <location>
        <begin position="691"/>
        <end position="1000"/>
    </location>
</feature>
<dbReference type="EC" id="2.1.1.56" evidence="1"/>
<protein>
    <recommendedName>
        <fullName evidence="1">mRNA (guanine-N(7))-methyltransferase</fullName>
        <ecNumber evidence="1">2.1.1.56</ecNumber>
    </recommendedName>
</protein>
<dbReference type="Pfam" id="PF03291">
    <property type="entry name" value="mRNA_G-N7_MeTrfase"/>
    <property type="match status" value="1"/>
</dbReference>
<evidence type="ECO:0000256" key="5">
    <source>
        <dbReference type="ARBA" id="ARBA00022884"/>
    </source>
</evidence>
<dbReference type="GO" id="GO:0004484">
    <property type="term" value="F:mRNA guanylyltransferase activity"/>
    <property type="evidence" value="ECO:0007669"/>
    <property type="project" value="InterPro"/>
</dbReference>
<dbReference type="GO" id="GO:0004482">
    <property type="term" value="F:mRNA 5'-cap (guanine-N7-)-methyltransferase activity"/>
    <property type="evidence" value="ECO:0007669"/>
    <property type="project" value="UniProtKB-EC"/>
</dbReference>
<dbReference type="Gene3D" id="1.10.357.40">
    <property type="entry name" value="YbiA-like"/>
    <property type="match status" value="1"/>
</dbReference>
<dbReference type="SUPFAM" id="SSF56091">
    <property type="entry name" value="DNA ligase/mRNA capping enzyme, catalytic domain"/>
    <property type="match status" value="1"/>
</dbReference>
<keyword evidence="4" id="KW-0949">S-adenosyl-L-methionine</keyword>
<dbReference type="InterPro" id="IPR001339">
    <property type="entry name" value="mRNA_cap_enzyme_adenylation"/>
</dbReference>
<organism evidence="7">
    <name type="scientific">viral metagenome</name>
    <dbReference type="NCBI Taxonomy" id="1070528"/>
    <lineage>
        <taxon>unclassified sequences</taxon>
        <taxon>metagenomes</taxon>
        <taxon>organismal metagenomes</taxon>
    </lineage>
</organism>
<keyword evidence="3" id="KW-0808">Transferase</keyword>
<sequence length="1275" mass="145225">MELYSSEANLLKKQVAEWLEQPGYELEASFSRGRKLDQTTFLSVAKRLRSKGFTSLPQEDRLSIITRDHVRIDISSFAAIQQYCRDDTLTGKPYTAMIKDRAVTIPNIDIDEYGMRIKTRRELPMSSDDPAFKKLTSNWSSVPKAFRMLRRWIFEAPGFRIDMSVVKSTKVLKGGKFNWQRRFRDEDIMQTQPIYEIEIELLREEKDSVDNALKRLIKGSGEILRGIQKNMFLIRNSEVKRVLDAYKLLIDPESRDPIMKFRGPYTINLQKNNMSSTREEGQANIRDGYNVTDKADGLRCLGFCNSAGELYLIDMSLNIYKTGMRNLNCRNSLVDGEWVTLDNEKRAINQYLIFDIFYGMDKEDVSKFPFQPPGKDEEMKSRFGHMNAWVTKWNKDGLEMVLPGVNEKTRLQVSKKTFLFARAGDTSIFNNARRILETARPYYTDGLIFTSNNKPLPSGSSENFYEQFKWKPAKDNTIDFLVKFEKEEDKPEDKVSLGENPETRAPVEYKTLRLFVGSSTENPRSIVLNQLELPKKNRFIRGSGIKGEYRPVLFTPKDFPDSMASNCNLEMFTDPDSGEKYVKTEADEPIQDRTIVEMAYNPKAAPGWRWIPLRIRQDKTERLQSGILGRTLNSDKVAEDVWNSIYDPITLHMITTGSEEPSKEETDELANSMAGMGNKYYDRKAPIQDMRLTQPMRNFHNRYVKEGILYQVGLGGKKKVLLDMACGVGADLHIWRKNQVAFVLGVDYSTDNIRGMNDSIYRRYLETAVNEGGMDKIPPMVFVVGNSSKNYENGDAAEGNEEERSILQSVIGRVKTSDTIPPFVAVNGKERLRQKADCMSCMFALHYFFENTTTFKGFLKNISDNLKVGGYFIGACFDGKLVFDKLRNTSKGDKIVGAEGSTTFWSIAKEYDEDELTDGEESLGLAIDVEFITIGTSHREYLVSFPYFVEEMRQIGCELFKTDVFEKSYKEANKKAANYVMLDAVKEFSFLNRWFIFKRTKYVGPLETEMSGLSSLKASATAAVGGPAAAEPVADVVDEENAPDEMTAAALKGGGTATKYTQGELFLFYPDASEKDVLDLNEKRETLSAGQWLSPTAPFPIDDPYTKDVVYPTLEHYLNAMKFRVASNTPNMATTIFSKTGKIHQDMLQLRAVETEGDKKSISPERERALMKDEMSEMQKIMRPSSLKKYKSVIDETAWIGKREEVIREGLRQRWETDRRFRKIVEKARDLGKTLLYYTPGAKKTSNLLGGVRKSNGTIEGGNMIGKIIMELAGF</sequence>
<dbReference type="GO" id="GO:0005634">
    <property type="term" value="C:nucleus"/>
    <property type="evidence" value="ECO:0007669"/>
    <property type="project" value="TreeGrafter"/>
</dbReference>
<name>A0A6C0DDB1_9ZZZZ</name>
<dbReference type="Gene3D" id="3.40.50.150">
    <property type="entry name" value="Vaccinia Virus protein VP39"/>
    <property type="match status" value="1"/>
</dbReference>
<dbReference type="PROSITE" id="PS51562">
    <property type="entry name" value="RNA_CAP0_MT"/>
    <property type="match status" value="1"/>
</dbReference>
<dbReference type="InterPro" id="IPR037238">
    <property type="entry name" value="YbiA-like_sf"/>
</dbReference>
<dbReference type="AlphaFoldDB" id="A0A6C0DDB1"/>
<dbReference type="EMBL" id="MN739581">
    <property type="protein sequence ID" value="QHT14330.1"/>
    <property type="molecule type" value="Genomic_DNA"/>
</dbReference>
<dbReference type="Pfam" id="PF01331">
    <property type="entry name" value="mRNA_cap_enzyme"/>
    <property type="match status" value="1"/>
</dbReference>
<dbReference type="SUPFAM" id="SSF143990">
    <property type="entry name" value="YbiA-like"/>
    <property type="match status" value="1"/>
</dbReference>
<evidence type="ECO:0000256" key="3">
    <source>
        <dbReference type="ARBA" id="ARBA00022679"/>
    </source>
</evidence>
<dbReference type="PANTHER" id="PTHR12189">
    <property type="entry name" value="MRNA GUANINE-7- METHYLTRANSFERASE"/>
    <property type="match status" value="1"/>
</dbReference>
<reference evidence="7" key="1">
    <citation type="journal article" date="2020" name="Nature">
        <title>Giant virus diversity and host interactions through global metagenomics.</title>
        <authorList>
            <person name="Schulz F."/>
            <person name="Roux S."/>
            <person name="Paez-Espino D."/>
            <person name="Jungbluth S."/>
            <person name="Walsh D.A."/>
            <person name="Denef V.J."/>
            <person name="McMahon K.D."/>
            <person name="Konstantinidis K.T."/>
            <person name="Eloe-Fadrosh E.A."/>
            <person name="Kyrpides N.C."/>
            <person name="Woyke T."/>
        </authorList>
    </citation>
    <scope>NUCLEOTIDE SEQUENCE</scope>
    <source>
        <strain evidence="7">GVMAG-M-3300023174-137</strain>
    </source>
</reference>